<organism evidence="3 4">
    <name type="scientific">Candidatus Limisoma intestinavium</name>
    <dbReference type="NCBI Taxonomy" id="2840856"/>
    <lineage>
        <taxon>Bacteria</taxon>
        <taxon>Pseudomonadati</taxon>
        <taxon>Bacteroidota</taxon>
        <taxon>Bacteroidia</taxon>
        <taxon>Bacteroidales</taxon>
        <taxon>Candidatus Limisoma</taxon>
    </lineage>
</organism>
<feature type="domain" description="NigD-like C-terminal" evidence="2">
    <location>
        <begin position="111"/>
        <end position="217"/>
    </location>
</feature>
<dbReference type="EMBL" id="DVMS01000151">
    <property type="protein sequence ID" value="HIU39073.1"/>
    <property type="molecule type" value="Genomic_DNA"/>
</dbReference>
<feature type="signal peptide" evidence="1">
    <location>
        <begin position="1"/>
        <end position="20"/>
    </location>
</feature>
<dbReference type="InterPro" id="IPR038179">
    <property type="entry name" value="NigD-like_N_sf"/>
</dbReference>
<dbReference type="InterPro" id="IPR035376">
    <property type="entry name" value="NigD_C"/>
</dbReference>
<gene>
    <name evidence="3" type="ORF">IAD18_05350</name>
</gene>
<proteinExistence type="predicted"/>
<dbReference type="PROSITE" id="PS51257">
    <property type="entry name" value="PROKAR_LIPOPROTEIN"/>
    <property type="match status" value="1"/>
</dbReference>
<reference evidence="3" key="1">
    <citation type="submission" date="2020-10" db="EMBL/GenBank/DDBJ databases">
        <authorList>
            <person name="Gilroy R."/>
        </authorList>
    </citation>
    <scope>NUCLEOTIDE SEQUENCE</scope>
    <source>
        <strain evidence="3">17073</strain>
    </source>
</reference>
<accession>A0A9D1LFT5</accession>
<dbReference type="Gene3D" id="2.40.50.500">
    <property type="entry name" value="NigD-like N-terminal OB domain"/>
    <property type="match status" value="1"/>
</dbReference>
<feature type="chain" id="PRO_5039039812" description="NigD-like C-terminal domain-containing protein" evidence="1">
    <location>
        <begin position="21"/>
        <end position="243"/>
    </location>
</feature>
<comment type="caution">
    <text evidence="3">The sequence shown here is derived from an EMBL/GenBank/DDBJ whole genome shotgun (WGS) entry which is preliminary data.</text>
</comment>
<sequence>MKRNLVIALVCLFVSMMLFSSCVDNDEKYLEVGLPISTTIGTLNDAGDGRLYIDSDLGNTLYVKNSEMLSSTGFEAGQRIYAEFPAPMVNKTPFVGEVELLYAYAVKVKDVVALTDANREEIGDDPIDVYSIWNSKNYLNVQFHFLTNGPDPHYINLVTVDGSQNVNGYVYLEFRHNANGNKPLKDYLGIVSFDISEYMEDPAVKGFMIRVNAPDKEQVFMVPLANSEPEKVARGLGDASLVE</sequence>
<evidence type="ECO:0000313" key="3">
    <source>
        <dbReference type="EMBL" id="HIU39073.1"/>
    </source>
</evidence>
<protein>
    <recommendedName>
        <fullName evidence="2">NigD-like C-terminal domain-containing protein</fullName>
    </recommendedName>
</protein>
<dbReference type="Gene3D" id="2.60.40.2370">
    <property type="entry name" value="NigD-like, C-terminal beta sandwich domain"/>
    <property type="match status" value="1"/>
</dbReference>
<evidence type="ECO:0000259" key="2">
    <source>
        <dbReference type="Pfam" id="PF17415"/>
    </source>
</evidence>
<reference evidence="3" key="2">
    <citation type="journal article" date="2021" name="PeerJ">
        <title>Extensive microbial diversity within the chicken gut microbiome revealed by metagenomics and culture.</title>
        <authorList>
            <person name="Gilroy R."/>
            <person name="Ravi A."/>
            <person name="Getino M."/>
            <person name="Pursley I."/>
            <person name="Horton D.L."/>
            <person name="Alikhan N.F."/>
            <person name="Baker D."/>
            <person name="Gharbi K."/>
            <person name="Hall N."/>
            <person name="Watson M."/>
            <person name="Adriaenssens E.M."/>
            <person name="Foster-Nyarko E."/>
            <person name="Jarju S."/>
            <person name="Secka A."/>
            <person name="Antonio M."/>
            <person name="Oren A."/>
            <person name="Chaudhuri R.R."/>
            <person name="La Ragione R."/>
            <person name="Hildebrand F."/>
            <person name="Pallen M.J."/>
        </authorList>
    </citation>
    <scope>NUCLEOTIDE SEQUENCE</scope>
    <source>
        <strain evidence="3">17073</strain>
    </source>
</reference>
<dbReference type="AlphaFoldDB" id="A0A9D1LFT5"/>
<evidence type="ECO:0000256" key="1">
    <source>
        <dbReference type="SAM" id="SignalP"/>
    </source>
</evidence>
<dbReference type="Proteomes" id="UP000824076">
    <property type="component" value="Unassembled WGS sequence"/>
</dbReference>
<name>A0A9D1LFT5_9BACT</name>
<keyword evidence="1" id="KW-0732">Signal</keyword>
<evidence type="ECO:0000313" key="4">
    <source>
        <dbReference type="Proteomes" id="UP000824076"/>
    </source>
</evidence>
<dbReference type="Pfam" id="PF17415">
    <property type="entry name" value="NigD_C"/>
    <property type="match status" value="1"/>
</dbReference>
<dbReference type="InterPro" id="IPR038143">
    <property type="entry name" value="NigD-like_C_dom_sf"/>
</dbReference>